<dbReference type="SUPFAM" id="SSF57667">
    <property type="entry name" value="beta-beta-alpha zinc fingers"/>
    <property type="match status" value="1"/>
</dbReference>
<feature type="domain" description="C2H2-type" evidence="11">
    <location>
        <begin position="82"/>
        <end position="106"/>
    </location>
</feature>
<dbReference type="PANTHER" id="PTHR47428:SF2">
    <property type="entry name" value="ZINC FINGER PROTEIN RSV1"/>
    <property type="match status" value="1"/>
</dbReference>
<keyword evidence="5" id="KW-0862">Zinc</keyword>
<comment type="caution">
    <text evidence="12">The sequence shown here is derived from an EMBL/GenBank/DDBJ whole genome shotgun (WGS) entry which is preliminary data.</text>
</comment>
<name>A0A9P5RBY8_9FUNG</name>
<sequence>MESAFQIADSNISNTTAANSIDMATAAAAAMNNIVPSFSLSRPSSPPSNEKRLYRCPVYSKSFLRLEHSNRHILTHTGEKPFICSYPGCPKRFSRSDELARHSRTHGDFLSTDLNDLHTGIAPTSSFSSPSSSSSSSSSYSPSSSLSSPPFSSSSSLNNSVRAPYTASFTSSTPTTSFTLPSDIDYTPLSSTPLPQPGQPSSINPTEFTALVSDPYDWNNNNNNNPASPSTPTLAAPSPSLSPSINGSSPSTSTSAYSPVSLSSLHLTSGICTPLDPSQVQSHQQQQYQQQQQPSYSHVMLMPTYSMVQQQQTVTSPVSDDTIPNTATTTTYSNTTSTANHFKRFSVPLLSMNAANSNNNNNSMSGDADAAATVPTWDSNNGKDT</sequence>
<evidence type="ECO:0000256" key="8">
    <source>
        <dbReference type="ARBA" id="ARBA00023242"/>
    </source>
</evidence>
<keyword evidence="2" id="KW-0479">Metal-binding</keyword>
<dbReference type="GO" id="GO:0005634">
    <property type="term" value="C:nucleus"/>
    <property type="evidence" value="ECO:0007669"/>
    <property type="project" value="UniProtKB-SubCell"/>
</dbReference>
<dbReference type="PANTHER" id="PTHR47428">
    <property type="entry name" value="REGULATORY PROTEIN MIG1-RELATED"/>
    <property type="match status" value="1"/>
</dbReference>
<keyword evidence="6" id="KW-0805">Transcription regulation</keyword>
<dbReference type="AlphaFoldDB" id="A0A9P5RBY8"/>
<evidence type="ECO:0000256" key="1">
    <source>
        <dbReference type="ARBA" id="ARBA00004123"/>
    </source>
</evidence>
<proteinExistence type="predicted"/>
<dbReference type="GO" id="GO:0008270">
    <property type="term" value="F:zinc ion binding"/>
    <property type="evidence" value="ECO:0007669"/>
    <property type="project" value="UniProtKB-KW"/>
</dbReference>
<feature type="compositionally biased region" description="Low complexity" evidence="10">
    <location>
        <begin position="125"/>
        <end position="157"/>
    </location>
</feature>
<evidence type="ECO:0000256" key="2">
    <source>
        <dbReference type="ARBA" id="ARBA00022723"/>
    </source>
</evidence>
<dbReference type="SMART" id="SM00355">
    <property type="entry name" value="ZnF_C2H2"/>
    <property type="match status" value="2"/>
</dbReference>
<dbReference type="OrthoDB" id="654211at2759"/>
<feature type="compositionally biased region" description="Polar residues" evidence="10">
    <location>
        <begin position="188"/>
        <end position="207"/>
    </location>
</feature>
<dbReference type="FunFam" id="3.30.160.60:FF:000018">
    <property type="entry name" value="Krueppel-like factor 15"/>
    <property type="match status" value="1"/>
</dbReference>
<evidence type="ECO:0000256" key="4">
    <source>
        <dbReference type="ARBA" id="ARBA00022771"/>
    </source>
</evidence>
<feature type="region of interest" description="Disordered" evidence="10">
    <location>
        <begin position="183"/>
        <end position="258"/>
    </location>
</feature>
<keyword evidence="13" id="KW-1185">Reference proteome</keyword>
<dbReference type="EMBL" id="JAAAUQ010002044">
    <property type="protein sequence ID" value="KAF9128712.1"/>
    <property type="molecule type" value="Genomic_DNA"/>
</dbReference>
<gene>
    <name evidence="12" type="ORF">BG015_004300</name>
</gene>
<feature type="compositionally biased region" description="Low complexity" evidence="10">
    <location>
        <begin position="219"/>
        <end position="258"/>
    </location>
</feature>
<feature type="compositionally biased region" description="Low complexity" evidence="10">
    <location>
        <begin position="356"/>
        <end position="372"/>
    </location>
</feature>
<keyword evidence="4 9" id="KW-0863">Zinc-finger</keyword>
<comment type="subcellular location">
    <subcellularLocation>
        <location evidence="1">Nucleus</location>
    </subcellularLocation>
</comment>
<accession>A0A9P5RBY8</accession>
<evidence type="ECO:0000256" key="10">
    <source>
        <dbReference type="SAM" id="MobiDB-lite"/>
    </source>
</evidence>
<evidence type="ECO:0000313" key="12">
    <source>
        <dbReference type="EMBL" id="KAF9128712.1"/>
    </source>
</evidence>
<dbReference type="GO" id="GO:0005737">
    <property type="term" value="C:cytoplasm"/>
    <property type="evidence" value="ECO:0007669"/>
    <property type="project" value="TreeGrafter"/>
</dbReference>
<dbReference type="Gene3D" id="3.30.160.60">
    <property type="entry name" value="Classic Zinc Finger"/>
    <property type="match status" value="2"/>
</dbReference>
<dbReference type="InterPro" id="IPR013087">
    <property type="entry name" value="Znf_C2H2_type"/>
</dbReference>
<evidence type="ECO:0000256" key="5">
    <source>
        <dbReference type="ARBA" id="ARBA00022833"/>
    </source>
</evidence>
<dbReference type="InterPro" id="IPR036236">
    <property type="entry name" value="Znf_C2H2_sf"/>
</dbReference>
<feature type="compositionally biased region" description="Polar residues" evidence="10">
    <location>
        <begin position="376"/>
        <end position="385"/>
    </location>
</feature>
<evidence type="ECO:0000313" key="13">
    <source>
        <dbReference type="Proteomes" id="UP000748756"/>
    </source>
</evidence>
<dbReference type="PROSITE" id="PS50157">
    <property type="entry name" value="ZINC_FINGER_C2H2_2"/>
    <property type="match status" value="2"/>
</dbReference>
<feature type="region of interest" description="Disordered" evidence="10">
    <location>
        <begin position="124"/>
        <end position="157"/>
    </location>
</feature>
<evidence type="ECO:0000256" key="9">
    <source>
        <dbReference type="PROSITE-ProRule" id="PRU00042"/>
    </source>
</evidence>
<evidence type="ECO:0000259" key="11">
    <source>
        <dbReference type="PROSITE" id="PS50157"/>
    </source>
</evidence>
<evidence type="ECO:0000256" key="6">
    <source>
        <dbReference type="ARBA" id="ARBA00023015"/>
    </source>
</evidence>
<keyword evidence="7" id="KW-0804">Transcription</keyword>
<protein>
    <recommendedName>
        <fullName evidence="11">C2H2-type domain-containing protein</fullName>
    </recommendedName>
</protein>
<keyword evidence="3" id="KW-0677">Repeat</keyword>
<dbReference type="InterPro" id="IPR051007">
    <property type="entry name" value="creA/MIG_C2H2-ZnF"/>
</dbReference>
<reference evidence="12" key="1">
    <citation type="journal article" date="2020" name="Fungal Divers.">
        <title>Resolving the Mortierellaceae phylogeny through synthesis of multi-gene phylogenetics and phylogenomics.</title>
        <authorList>
            <person name="Vandepol N."/>
            <person name="Liber J."/>
            <person name="Desiro A."/>
            <person name="Na H."/>
            <person name="Kennedy M."/>
            <person name="Barry K."/>
            <person name="Grigoriev I.V."/>
            <person name="Miller A.N."/>
            <person name="O'Donnell K."/>
            <person name="Stajich J.E."/>
            <person name="Bonito G."/>
        </authorList>
    </citation>
    <scope>NUCLEOTIDE SEQUENCE</scope>
    <source>
        <strain evidence="12">NRRL 6426</strain>
    </source>
</reference>
<dbReference type="GO" id="GO:0000433">
    <property type="term" value="P:carbon catabolite repression of transcription from RNA polymerase II promoter by glucose"/>
    <property type="evidence" value="ECO:0007669"/>
    <property type="project" value="TreeGrafter"/>
</dbReference>
<evidence type="ECO:0000256" key="7">
    <source>
        <dbReference type="ARBA" id="ARBA00023163"/>
    </source>
</evidence>
<organism evidence="12 13">
    <name type="scientific">Linnemannia schmuckeri</name>
    <dbReference type="NCBI Taxonomy" id="64567"/>
    <lineage>
        <taxon>Eukaryota</taxon>
        <taxon>Fungi</taxon>
        <taxon>Fungi incertae sedis</taxon>
        <taxon>Mucoromycota</taxon>
        <taxon>Mortierellomycotina</taxon>
        <taxon>Mortierellomycetes</taxon>
        <taxon>Mortierellales</taxon>
        <taxon>Mortierellaceae</taxon>
        <taxon>Linnemannia</taxon>
    </lineage>
</organism>
<dbReference type="PROSITE" id="PS00028">
    <property type="entry name" value="ZINC_FINGER_C2H2_1"/>
    <property type="match status" value="1"/>
</dbReference>
<feature type="region of interest" description="Disordered" evidence="10">
    <location>
        <begin position="356"/>
        <end position="385"/>
    </location>
</feature>
<dbReference type="Proteomes" id="UP000748756">
    <property type="component" value="Unassembled WGS sequence"/>
</dbReference>
<keyword evidence="8" id="KW-0539">Nucleus</keyword>
<dbReference type="GO" id="GO:0000978">
    <property type="term" value="F:RNA polymerase II cis-regulatory region sequence-specific DNA binding"/>
    <property type="evidence" value="ECO:0007669"/>
    <property type="project" value="TreeGrafter"/>
</dbReference>
<feature type="domain" description="C2H2-type" evidence="11">
    <location>
        <begin position="54"/>
        <end position="81"/>
    </location>
</feature>
<evidence type="ECO:0000256" key="3">
    <source>
        <dbReference type="ARBA" id="ARBA00022737"/>
    </source>
</evidence>